<dbReference type="RefSeq" id="WP_344908007.1">
    <property type="nucleotide sequence ID" value="NZ_BAAAYO010000006.1"/>
</dbReference>
<proteinExistence type="predicted"/>
<keyword evidence="2" id="KW-1185">Reference proteome</keyword>
<dbReference type="Gene3D" id="3.90.330.10">
    <property type="entry name" value="Nitrile hydratase alpha /Thiocyanate hydrolase gamma"/>
    <property type="match status" value="2"/>
</dbReference>
<sequence>MSTEETLKQQIIEKAWQDSTFKQQLLSDPKAAIEGAFGVKVPDGIKLNVVEESSTDFYLVLPQNPADALDGEDDVNAAW</sequence>
<protein>
    <submittedName>
        <fullName evidence="1">NHLP leader peptide family RiPP</fullName>
    </submittedName>
</protein>
<reference evidence="1 2" key="1">
    <citation type="submission" date="2024-09" db="EMBL/GenBank/DDBJ databases">
        <authorList>
            <person name="Sun Q."/>
            <person name="Mori K."/>
        </authorList>
    </citation>
    <scope>NUCLEOTIDE SEQUENCE [LARGE SCALE GENOMIC DNA]</scope>
    <source>
        <strain evidence="1 2">JCM 12520</strain>
    </source>
</reference>
<evidence type="ECO:0000313" key="1">
    <source>
        <dbReference type="EMBL" id="MFB9755284.1"/>
    </source>
</evidence>
<gene>
    <name evidence="1" type="ORF">ACFFNY_27230</name>
</gene>
<comment type="caution">
    <text evidence="1">The sequence shown here is derived from an EMBL/GenBank/DDBJ whole genome shotgun (WGS) entry which is preliminary data.</text>
</comment>
<accession>A0ABV5W3Z1</accession>
<evidence type="ECO:0000313" key="2">
    <source>
        <dbReference type="Proteomes" id="UP001589619"/>
    </source>
</evidence>
<dbReference type="NCBIfam" id="TIGR03793">
    <property type="entry name" value="leader_NHLP"/>
    <property type="match status" value="1"/>
</dbReference>
<dbReference type="EMBL" id="JBHMAG010000018">
    <property type="protein sequence ID" value="MFB9755284.1"/>
    <property type="molecule type" value="Genomic_DNA"/>
</dbReference>
<dbReference type="InterPro" id="IPR036648">
    <property type="entry name" value="CN_Hdrase_a/SCN_Hdrase_g_sf"/>
</dbReference>
<dbReference type="SUPFAM" id="SSF56209">
    <property type="entry name" value="Nitrile hydratase alpha chain"/>
    <property type="match status" value="1"/>
</dbReference>
<dbReference type="Proteomes" id="UP001589619">
    <property type="component" value="Unassembled WGS sequence"/>
</dbReference>
<dbReference type="InterPro" id="IPR022513">
    <property type="entry name" value="TOMM_pelo"/>
</dbReference>
<organism evidence="1 2">
    <name type="scientific">Paenibacillus hodogayensis</name>
    <dbReference type="NCBI Taxonomy" id="279208"/>
    <lineage>
        <taxon>Bacteria</taxon>
        <taxon>Bacillati</taxon>
        <taxon>Bacillota</taxon>
        <taxon>Bacilli</taxon>
        <taxon>Bacillales</taxon>
        <taxon>Paenibacillaceae</taxon>
        <taxon>Paenibacillus</taxon>
    </lineage>
</organism>
<name>A0ABV5W3Z1_9BACL</name>